<evidence type="ECO:0000256" key="3">
    <source>
        <dbReference type="ARBA" id="ARBA00022490"/>
    </source>
</evidence>
<keyword evidence="4" id="KW-0853">WD repeat</keyword>
<dbReference type="GO" id="GO:0031514">
    <property type="term" value="C:motile cilium"/>
    <property type="evidence" value="ECO:0007669"/>
    <property type="project" value="UniProtKB-SubCell"/>
</dbReference>
<dbReference type="InterPro" id="IPR050630">
    <property type="entry name" value="WD_repeat_EMAP"/>
</dbReference>
<accession>A0A673WP75</accession>
<evidence type="ECO:0000256" key="5">
    <source>
        <dbReference type="ARBA" id="ARBA00022737"/>
    </source>
</evidence>
<keyword evidence="12" id="KW-1185">Reference proteome</keyword>
<comment type="function">
    <text evidence="9">Microtubule inner protein (MIP) part of the dynein-decorated doublet microtubules (DMTs) in cilia axoneme. Important for proper ciliary and flagellar beating. May act in cooperation with CFAP45 and axonemal dynein subunit DNAH11. May play a role in cell growth and/or survival.</text>
</comment>
<evidence type="ECO:0000256" key="7">
    <source>
        <dbReference type="ARBA" id="ARBA00029456"/>
    </source>
</evidence>
<dbReference type="PANTHER" id="PTHR13720:SF14">
    <property type="entry name" value="CILIA- AND FLAGELLA-ASSOCIATED PROTEIN 52"/>
    <property type="match status" value="1"/>
</dbReference>
<organism evidence="11 12">
    <name type="scientific">Salmo trutta</name>
    <name type="common">Brown trout</name>
    <dbReference type="NCBI Taxonomy" id="8032"/>
    <lineage>
        <taxon>Eukaryota</taxon>
        <taxon>Metazoa</taxon>
        <taxon>Chordata</taxon>
        <taxon>Craniata</taxon>
        <taxon>Vertebrata</taxon>
        <taxon>Euteleostomi</taxon>
        <taxon>Actinopterygii</taxon>
        <taxon>Neopterygii</taxon>
        <taxon>Teleostei</taxon>
        <taxon>Protacanthopterygii</taxon>
        <taxon>Salmoniformes</taxon>
        <taxon>Salmonidae</taxon>
        <taxon>Salmoninae</taxon>
        <taxon>Salmo</taxon>
    </lineage>
</organism>
<reference evidence="11" key="1">
    <citation type="submission" date="2025-08" db="UniProtKB">
        <authorList>
            <consortium name="Ensembl"/>
        </authorList>
    </citation>
    <scope>IDENTIFICATION</scope>
</reference>
<evidence type="ECO:0000313" key="11">
    <source>
        <dbReference type="Ensembl" id="ENSSTUP00000010903.1"/>
    </source>
</evidence>
<evidence type="ECO:0000313" key="12">
    <source>
        <dbReference type="Proteomes" id="UP000472277"/>
    </source>
</evidence>
<keyword evidence="3" id="KW-0963">Cytoplasm</keyword>
<evidence type="ECO:0000256" key="4">
    <source>
        <dbReference type="ARBA" id="ARBA00022574"/>
    </source>
</evidence>
<keyword evidence="5" id="KW-0677">Repeat</keyword>
<dbReference type="InParanoid" id="A0A673WP75"/>
<dbReference type="Pfam" id="PF00400">
    <property type="entry name" value="WD40"/>
    <property type="match status" value="1"/>
</dbReference>
<keyword evidence="6" id="KW-0969">Cilium</keyword>
<dbReference type="GeneTree" id="ENSGT00940000157016"/>
<sequence>NREHLIYPLGCNIILKSLTKKKQEFMHGHTNNVSCLTVSKGGKYVASWSGHFHKNGWWKDWPSPLNVKYLVTLGGHDDGRFLVCKIENREAICGSLASAHSGYGSSCSDTLGVWELDLPHKITHTECQTGQPKKQLRNIPEEGSYFYCGTSGDILKVNLKTKLLHGPWPSETEVQQGGFKKGTRFSWKGVTSIAPCGDGHQFFVGTEVTQIYCFNNTDFKEDSLPRSENDIWMWHMETSKEVIHITVPNMTWVQLIDFLCCFLSAWNDGKICGFTPETGRLMMTVHNAHSCKRIAIGDQQIVYTLVRSVCYHPEEYQIITSDTDRKKTRLENSLHVQLNKIYISLLYKSKP</sequence>
<comment type="subcellular location">
    <subcellularLocation>
        <location evidence="1">Cell projection</location>
        <location evidence="1">Cilium</location>
        <location evidence="1">Flagellum</location>
    </subcellularLocation>
    <subcellularLocation>
        <location evidence="2">Cytoplasm</location>
    </subcellularLocation>
</comment>
<dbReference type="AlphaFoldDB" id="A0A673WP75"/>
<dbReference type="InterPro" id="IPR036322">
    <property type="entry name" value="WD40_repeat_dom_sf"/>
</dbReference>
<evidence type="ECO:0000256" key="1">
    <source>
        <dbReference type="ARBA" id="ARBA00004230"/>
    </source>
</evidence>
<name>A0A673WP75_SALTR</name>
<reference evidence="11" key="2">
    <citation type="submission" date="2025-09" db="UniProtKB">
        <authorList>
            <consortium name="Ensembl"/>
        </authorList>
    </citation>
    <scope>IDENTIFICATION</scope>
</reference>
<evidence type="ECO:0000256" key="2">
    <source>
        <dbReference type="ARBA" id="ARBA00004496"/>
    </source>
</evidence>
<proteinExistence type="inferred from homology"/>
<dbReference type="Gene3D" id="2.130.10.10">
    <property type="entry name" value="YVTN repeat-like/Quinoprotein amine dehydrogenase"/>
    <property type="match status" value="1"/>
</dbReference>
<dbReference type="Ensembl" id="ENSSTUT00000011584.1">
    <property type="protein sequence ID" value="ENSSTUP00000010903.1"/>
    <property type="gene ID" value="ENSSTUG00000005213.1"/>
</dbReference>
<comment type="similarity">
    <text evidence="7">Belongs to the CFAP52 family.</text>
</comment>
<evidence type="ECO:0000256" key="9">
    <source>
        <dbReference type="ARBA" id="ARBA00046056"/>
    </source>
</evidence>
<evidence type="ECO:0000256" key="8">
    <source>
        <dbReference type="ARBA" id="ARBA00029552"/>
    </source>
</evidence>
<keyword evidence="6" id="KW-0282">Flagellum</keyword>
<evidence type="ECO:0000256" key="6">
    <source>
        <dbReference type="ARBA" id="ARBA00022846"/>
    </source>
</evidence>
<comment type="subunit">
    <text evidence="10">Microtubule inner protein component of sperm flagellar doublet microtubules. Interacts with BRCA2. Interacts with the CCT chaperonin complex. Interacts with HSP70. Interacts with AK8. Interacts with CFAP45. Interacts with DNAI1. Interacts with IQDC.</text>
</comment>
<evidence type="ECO:0000256" key="10">
    <source>
        <dbReference type="ARBA" id="ARBA00047117"/>
    </source>
</evidence>
<gene>
    <name evidence="11" type="primary">CFAP52</name>
</gene>
<dbReference type="Proteomes" id="UP000472277">
    <property type="component" value="Chromosome 32"/>
</dbReference>
<dbReference type="SUPFAM" id="SSF50978">
    <property type="entry name" value="WD40 repeat-like"/>
    <property type="match status" value="1"/>
</dbReference>
<dbReference type="GO" id="GO:0005930">
    <property type="term" value="C:axoneme"/>
    <property type="evidence" value="ECO:0007669"/>
    <property type="project" value="UniProtKB-ARBA"/>
</dbReference>
<keyword evidence="6" id="KW-0966">Cell projection</keyword>
<dbReference type="InterPro" id="IPR015943">
    <property type="entry name" value="WD40/YVTN_repeat-like_dom_sf"/>
</dbReference>
<dbReference type="PANTHER" id="PTHR13720">
    <property type="entry name" value="WD-40 REPEAT PROTEIN"/>
    <property type="match status" value="1"/>
</dbReference>
<protein>
    <recommendedName>
        <fullName evidence="8">Cilia- and flagella-associated protein 52</fullName>
    </recommendedName>
</protein>
<dbReference type="InterPro" id="IPR001680">
    <property type="entry name" value="WD40_rpt"/>
</dbReference>